<evidence type="ECO:0000313" key="3">
    <source>
        <dbReference type="Proteomes" id="UP000295083"/>
    </source>
</evidence>
<evidence type="ECO:0000256" key="1">
    <source>
        <dbReference type="SAM" id="SignalP"/>
    </source>
</evidence>
<feature type="chain" id="PRO_5020226913" evidence="1">
    <location>
        <begin position="23"/>
        <end position="167"/>
    </location>
</feature>
<accession>A0A4R8Q997</accession>
<sequence length="167" mass="18302">MANTINFFRRAIFFLLVVSTLAITTPLTQYYNITQEGAAVIRPRVNQCVDYHCDARKNVRTTIGARCTTVCQANCAYLVSNTDVGQIKTCSLNENEKVVAGGSFSPSSYIDASCGCKYCLCDCPYTMDNIAQKDVPSCYPNLLCAIAAAFTPGWHVTSHYTSPVYSC</sequence>
<reference evidence="2 3" key="1">
    <citation type="submission" date="2018-11" db="EMBL/GenBank/DDBJ databases">
        <title>Genome sequence and assembly of Colletotrichum spinosum.</title>
        <authorList>
            <person name="Gan P."/>
            <person name="Shirasu K."/>
        </authorList>
    </citation>
    <scope>NUCLEOTIDE SEQUENCE [LARGE SCALE GENOMIC DNA]</scope>
    <source>
        <strain evidence="2 3">CBS 515.97</strain>
    </source>
</reference>
<feature type="signal peptide" evidence="1">
    <location>
        <begin position="1"/>
        <end position="22"/>
    </location>
</feature>
<evidence type="ECO:0000313" key="2">
    <source>
        <dbReference type="EMBL" id="TDZ35241.1"/>
    </source>
</evidence>
<comment type="caution">
    <text evidence="2">The sequence shown here is derived from an EMBL/GenBank/DDBJ whole genome shotgun (WGS) entry which is preliminary data.</text>
</comment>
<gene>
    <name evidence="2" type="ORF">C8035_v009798</name>
</gene>
<dbReference type="AlphaFoldDB" id="A0A4R8Q997"/>
<dbReference type="EMBL" id="QAPG01000043">
    <property type="protein sequence ID" value="TDZ35241.1"/>
    <property type="molecule type" value="Genomic_DNA"/>
</dbReference>
<protein>
    <submittedName>
        <fullName evidence="2">Uncharacterized protein</fullName>
    </submittedName>
</protein>
<organism evidence="2 3">
    <name type="scientific">Colletotrichum spinosum</name>
    <dbReference type="NCBI Taxonomy" id="1347390"/>
    <lineage>
        <taxon>Eukaryota</taxon>
        <taxon>Fungi</taxon>
        <taxon>Dikarya</taxon>
        <taxon>Ascomycota</taxon>
        <taxon>Pezizomycotina</taxon>
        <taxon>Sordariomycetes</taxon>
        <taxon>Hypocreomycetidae</taxon>
        <taxon>Glomerellales</taxon>
        <taxon>Glomerellaceae</taxon>
        <taxon>Colletotrichum</taxon>
        <taxon>Colletotrichum orbiculare species complex</taxon>
    </lineage>
</organism>
<name>A0A4R8Q997_9PEZI</name>
<keyword evidence="3" id="KW-1185">Reference proteome</keyword>
<keyword evidence="1" id="KW-0732">Signal</keyword>
<proteinExistence type="predicted"/>
<dbReference type="Proteomes" id="UP000295083">
    <property type="component" value="Unassembled WGS sequence"/>
</dbReference>